<dbReference type="RefSeq" id="WP_109707950.1">
    <property type="nucleotide sequence ID" value="NZ_QGDB01000010.1"/>
</dbReference>
<dbReference type="Proteomes" id="UP000245865">
    <property type="component" value="Unassembled WGS sequence"/>
</dbReference>
<evidence type="ECO:0008006" key="3">
    <source>
        <dbReference type="Google" id="ProtNLM"/>
    </source>
</evidence>
<accession>A0A316JML1</accession>
<reference evidence="1 2" key="1">
    <citation type="submission" date="2018-05" db="EMBL/GenBank/DDBJ databases">
        <title>Comparative genomic sequence analysis between strain HN4 and CCM 8460T (Falsochrobactrum ovis) will provide more evidence to prove that HN4 is a new species of Falsochrobactrum.</title>
        <authorList>
            <person name="Lyu W."/>
            <person name="Sun L."/>
            <person name="Yao L."/>
        </authorList>
    </citation>
    <scope>NUCLEOTIDE SEQUENCE [LARGE SCALE GENOMIC DNA]</scope>
    <source>
        <strain evidence="1 2">HN4</strain>
    </source>
</reference>
<evidence type="ECO:0000313" key="2">
    <source>
        <dbReference type="Proteomes" id="UP000245865"/>
    </source>
</evidence>
<organism evidence="1 2">
    <name type="scientific">Falsochrobactrum shanghaiense</name>
    <dbReference type="NCBI Taxonomy" id="2201899"/>
    <lineage>
        <taxon>Bacteria</taxon>
        <taxon>Pseudomonadati</taxon>
        <taxon>Pseudomonadota</taxon>
        <taxon>Alphaproteobacteria</taxon>
        <taxon>Hyphomicrobiales</taxon>
        <taxon>Brucellaceae</taxon>
        <taxon>Falsochrobactrum</taxon>
    </lineage>
</organism>
<comment type="caution">
    <text evidence="1">The sequence shown here is derived from an EMBL/GenBank/DDBJ whole genome shotgun (WGS) entry which is preliminary data.</text>
</comment>
<keyword evidence="2" id="KW-1185">Reference proteome</keyword>
<proteinExistence type="predicted"/>
<sequence>MSRGGTFVRGDAMTLSEKRGSGRWLSAEGRHVEAQNAVIALGPWSGDLLKRHTKTC</sequence>
<evidence type="ECO:0000313" key="1">
    <source>
        <dbReference type="EMBL" id="PWL16450.1"/>
    </source>
</evidence>
<name>A0A316JML1_9HYPH</name>
<dbReference type="EMBL" id="QGDB01000010">
    <property type="protein sequence ID" value="PWL16450.1"/>
    <property type="molecule type" value="Genomic_DNA"/>
</dbReference>
<protein>
    <recommendedName>
        <fullName evidence="3">FAD dependent oxidoreductase domain-containing protein</fullName>
    </recommendedName>
</protein>
<gene>
    <name evidence="1" type="ORF">DKP76_17460</name>
</gene>
<dbReference type="AlphaFoldDB" id="A0A316JML1"/>